<keyword evidence="3" id="KW-1185">Reference proteome</keyword>
<reference evidence="2" key="1">
    <citation type="submission" date="2020-08" db="EMBL/GenBank/DDBJ databases">
        <title>Multicomponent nature underlies the extraordinary mechanical properties of spider dragline silk.</title>
        <authorList>
            <person name="Kono N."/>
            <person name="Nakamura H."/>
            <person name="Mori M."/>
            <person name="Yoshida Y."/>
            <person name="Ohtoshi R."/>
            <person name="Malay A.D."/>
            <person name="Moran D.A.P."/>
            <person name="Tomita M."/>
            <person name="Numata K."/>
            <person name="Arakawa K."/>
        </authorList>
    </citation>
    <scope>NUCLEOTIDE SEQUENCE</scope>
</reference>
<dbReference type="GO" id="GO:0003676">
    <property type="term" value="F:nucleic acid binding"/>
    <property type="evidence" value="ECO:0007669"/>
    <property type="project" value="InterPro"/>
</dbReference>
<evidence type="ECO:0000313" key="3">
    <source>
        <dbReference type="Proteomes" id="UP000887159"/>
    </source>
</evidence>
<dbReference type="InterPro" id="IPR012337">
    <property type="entry name" value="RNaseH-like_sf"/>
</dbReference>
<gene>
    <name evidence="2" type="primary">AVEN_4071_1</name>
    <name evidence="2" type="ORF">TNCV_1339341</name>
</gene>
<dbReference type="SUPFAM" id="SSF53098">
    <property type="entry name" value="Ribonuclease H-like"/>
    <property type="match status" value="1"/>
</dbReference>
<dbReference type="InterPro" id="IPR038717">
    <property type="entry name" value="Tc1-like_DDE_dom"/>
</dbReference>
<sequence>MDDNATCHRTLAVQDCLDSEGIQRLVWPARSPDLNPIENVWDALGRQVAGRNYPPTNKNTLIRALTEEWDKLPQQLLDNVVQTPDWETAHCASQCLVTRGLLATDLELFNHGHVTRTTPELVPPSPNYHTNGRKENLSASSISNYDCILSPFFIPHPSERNAINIVQFSDKITEDFPVICYTDGSKIDGRVGFAFVVFRSGVESENFQFRIRDECTVFVAELLCLNFAVKWITEQNSVISEYLICTDSLSSLDSLKYISSSNNIIVEIQTQLKSLRDKNMSIDFAFVRGHTGVLGNERVDWLAKAATKRKIDIDVNIPKSFSKKITKERMVKSWNQEYLISNKGRITKKFFPTINKRLSCHHFYTNYKLTQFLTGHGNFKSYLN</sequence>
<proteinExistence type="predicted"/>
<comment type="caution">
    <text evidence="2">The sequence shown here is derived from an EMBL/GenBank/DDBJ whole genome shotgun (WGS) entry which is preliminary data.</text>
</comment>
<dbReference type="Pfam" id="PF00075">
    <property type="entry name" value="RNase_H"/>
    <property type="match status" value="1"/>
</dbReference>
<dbReference type="Proteomes" id="UP000887159">
    <property type="component" value="Unassembled WGS sequence"/>
</dbReference>
<dbReference type="Gene3D" id="3.30.420.10">
    <property type="entry name" value="Ribonuclease H-like superfamily/Ribonuclease H"/>
    <property type="match status" value="2"/>
</dbReference>
<dbReference type="InterPro" id="IPR036397">
    <property type="entry name" value="RNaseH_sf"/>
</dbReference>
<evidence type="ECO:0000259" key="1">
    <source>
        <dbReference type="PROSITE" id="PS50879"/>
    </source>
</evidence>
<dbReference type="Pfam" id="PF13358">
    <property type="entry name" value="DDE_3"/>
    <property type="match status" value="1"/>
</dbReference>
<protein>
    <submittedName>
        <fullName evidence="2">RNase H domain-containing protein</fullName>
    </submittedName>
</protein>
<organism evidence="2 3">
    <name type="scientific">Trichonephila clavipes</name>
    <name type="common">Golden silk orbweaver</name>
    <name type="synonym">Nephila clavipes</name>
    <dbReference type="NCBI Taxonomy" id="2585209"/>
    <lineage>
        <taxon>Eukaryota</taxon>
        <taxon>Metazoa</taxon>
        <taxon>Ecdysozoa</taxon>
        <taxon>Arthropoda</taxon>
        <taxon>Chelicerata</taxon>
        <taxon>Arachnida</taxon>
        <taxon>Araneae</taxon>
        <taxon>Araneomorphae</taxon>
        <taxon>Entelegynae</taxon>
        <taxon>Araneoidea</taxon>
        <taxon>Nephilidae</taxon>
        <taxon>Trichonephila</taxon>
    </lineage>
</organism>
<dbReference type="GO" id="GO:0004523">
    <property type="term" value="F:RNA-DNA hybrid ribonuclease activity"/>
    <property type="evidence" value="ECO:0007669"/>
    <property type="project" value="InterPro"/>
</dbReference>
<feature type="domain" description="RNase H type-1" evidence="1">
    <location>
        <begin position="174"/>
        <end position="308"/>
    </location>
</feature>
<dbReference type="AlphaFoldDB" id="A0A8X6RF17"/>
<evidence type="ECO:0000313" key="2">
    <source>
        <dbReference type="EMBL" id="GFX89235.1"/>
    </source>
</evidence>
<accession>A0A8X6RF17</accession>
<dbReference type="EMBL" id="BMAU01021069">
    <property type="protein sequence ID" value="GFX89235.1"/>
    <property type="molecule type" value="Genomic_DNA"/>
</dbReference>
<dbReference type="InterPro" id="IPR002156">
    <property type="entry name" value="RNaseH_domain"/>
</dbReference>
<dbReference type="PROSITE" id="PS50879">
    <property type="entry name" value="RNASE_H_1"/>
    <property type="match status" value="1"/>
</dbReference>
<dbReference type="CDD" id="cd09276">
    <property type="entry name" value="Rnase_HI_RT_non_LTR"/>
    <property type="match status" value="1"/>
</dbReference>
<name>A0A8X6RF17_TRICX</name>